<organism evidence="2 4">
    <name type="scientific">Purpureocillium lilacinum</name>
    <name type="common">Paecilomyces lilacinus</name>
    <dbReference type="NCBI Taxonomy" id="33203"/>
    <lineage>
        <taxon>Eukaryota</taxon>
        <taxon>Fungi</taxon>
        <taxon>Dikarya</taxon>
        <taxon>Ascomycota</taxon>
        <taxon>Pezizomycotina</taxon>
        <taxon>Sordariomycetes</taxon>
        <taxon>Hypocreomycetidae</taxon>
        <taxon>Hypocreales</taxon>
        <taxon>Ophiocordycipitaceae</taxon>
        <taxon>Purpureocillium</taxon>
    </lineage>
</organism>
<name>A0A179H9Q8_PURLI</name>
<feature type="region of interest" description="Disordered" evidence="1">
    <location>
        <begin position="1"/>
        <end position="60"/>
    </location>
</feature>
<evidence type="ECO:0000256" key="1">
    <source>
        <dbReference type="SAM" id="MobiDB-lite"/>
    </source>
</evidence>
<accession>A0A179H9Q8</accession>
<feature type="region of interest" description="Disordered" evidence="1">
    <location>
        <begin position="97"/>
        <end position="124"/>
    </location>
</feature>
<dbReference type="EMBL" id="LSBH01000001">
    <property type="protein sequence ID" value="OAQ86243.1"/>
    <property type="molecule type" value="Genomic_DNA"/>
</dbReference>
<evidence type="ECO:0000313" key="4">
    <source>
        <dbReference type="Proteomes" id="UP000078240"/>
    </source>
</evidence>
<comment type="caution">
    <text evidence="2">The sequence shown here is derived from an EMBL/GenBank/DDBJ whole genome shotgun (WGS) entry which is preliminary data.</text>
</comment>
<feature type="compositionally biased region" description="Polar residues" evidence="1">
    <location>
        <begin position="107"/>
        <end position="120"/>
    </location>
</feature>
<gene>
    <name evidence="2" type="ORF">VFPBJ_00283</name>
    <name evidence="3" type="ORF">VFPFJ_00313</name>
</gene>
<protein>
    <submittedName>
        <fullName evidence="2">Uncharacterized protein</fullName>
    </submittedName>
</protein>
<dbReference type="EMBL" id="LSBI01000001">
    <property type="protein sequence ID" value="OAQ94204.1"/>
    <property type="molecule type" value="Genomic_DNA"/>
</dbReference>
<sequence>MRDNAARLPAPEQKHSFLCGHQDAEEFLRRTRTPGRPSATSGRPPARKRNQGARNGSHRACLQRWNSRRRARVRPLIEAKPTARGGATTVTVVSSRSDANRIKDSGKQSLPASFPSSSQPFKLAKRGVPKRAASFSSVAHSRKSEKNGFPIKGIVAVRFAGSAFRRYACRTRSPPSPRRRRLQPQNPVSEGAPLPFPLLTTSR</sequence>
<proteinExistence type="predicted"/>
<reference evidence="2 4" key="1">
    <citation type="submission" date="2016-01" db="EMBL/GenBank/DDBJ databases">
        <title>Biosynthesis of antibiotic leucinostatins and their inhibition on Phytophthora in bio-control Purpureocillium lilacinum.</title>
        <authorList>
            <person name="Wang G."/>
            <person name="Liu Z."/>
            <person name="Lin R."/>
            <person name="Li E."/>
            <person name="Mao Z."/>
            <person name="Ling J."/>
            <person name="Yin W."/>
            <person name="Xie B."/>
        </authorList>
    </citation>
    <scope>NUCLEOTIDE SEQUENCE [LARGE SCALE GENOMIC DNA]</scope>
    <source>
        <strain evidence="2">PLBJ-1</strain>
        <strain evidence="3">PLFJ-1</strain>
    </source>
</reference>
<evidence type="ECO:0000313" key="3">
    <source>
        <dbReference type="EMBL" id="OAQ94204.1"/>
    </source>
</evidence>
<evidence type="ECO:0000313" key="2">
    <source>
        <dbReference type="EMBL" id="OAQ86243.1"/>
    </source>
</evidence>
<dbReference type="AlphaFoldDB" id="A0A179H9Q8"/>
<feature type="region of interest" description="Disordered" evidence="1">
    <location>
        <begin position="169"/>
        <end position="203"/>
    </location>
</feature>
<dbReference type="Proteomes" id="UP000078240">
    <property type="component" value="Unassembled WGS sequence"/>
</dbReference>
<dbReference type="Proteomes" id="UP000078340">
    <property type="component" value="Unassembled WGS sequence"/>
</dbReference>